<dbReference type="Gene3D" id="3.40.50.720">
    <property type="entry name" value="NAD(P)-binding Rossmann-like Domain"/>
    <property type="match status" value="1"/>
</dbReference>
<dbReference type="Pfam" id="PF00899">
    <property type="entry name" value="ThiF"/>
    <property type="match status" value="1"/>
</dbReference>
<dbReference type="GO" id="GO:0000422">
    <property type="term" value="P:autophagy of mitochondrion"/>
    <property type="evidence" value="ECO:0007669"/>
    <property type="project" value="TreeGrafter"/>
</dbReference>
<dbReference type="InterPro" id="IPR000594">
    <property type="entry name" value="ThiF_NAD_FAD-bd"/>
</dbReference>
<dbReference type="GO" id="GO:0019779">
    <property type="term" value="F:Atg8 activating enzyme activity"/>
    <property type="evidence" value="ECO:0007669"/>
    <property type="project" value="TreeGrafter"/>
</dbReference>
<gene>
    <name evidence="5" type="ORF">Bathy05g03470</name>
</gene>
<dbReference type="PANTHER" id="PTHR10953:SF3">
    <property type="entry name" value="UBIQUITIN-LIKE MODIFIER-ACTIVATING ENZYME ATG7"/>
    <property type="match status" value="1"/>
</dbReference>
<evidence type="ECO:0000313" key="6">
    <source>
        <dbReference type="Proteomes" id="UP000198341"/>
    </source>
</evidence>
<dbReference type="GO" id="GO:0034727">
    <property type="term" value="P:piecemeal microautophagy of the nucleus"/>
    <property type="evidence" value="ECO:0007669"/>
    <property type="project" value="TreeGrafter"/>
</dbReference>
<dbReference type="SUPFAM" id="SSF69572">
    <property type="entry name" value="Activating enzymes of the ubiquitin-like proteins"/>
    <property type="match status" value="1"/>
</dbReference>
<feature type="domain" description="Ubiquitin-like modifier-activating enzyme Atg7 N-terminal" evidence="4">
    <location>
        <begin position="4"/>
        <end position="341"/>
    </location>
</feature>
<feature type="coiled-coil region" evidence="1">
    <location>
        <begin position="460"/>
        <end position="487"/>
    </location>
</feature>
<dbReference type="Proteomes" id="UP000198341">
    <property type="component" value="Chromosome 5"/>
</dbReference>
<dbReference type="eggNOG" id="KOG2337">
    <property type="taxonomic scope" value="Eukaryota"/>
</dbReference>
<feature type="domain" description="THIF-type NAD/FAD binding fold" evidence="3">
    <location>
        <begin position="359"/>
        <end position="586"/>
    </location>
</feature>
<feature type="compositionally biased region" description="Acidic residues" evidence="2">
    <location>
        <begin position="686"/>
        <end position="696"/>
    </location>
</feature>
<evidence type="ECO:0000256" key="2">
    <source>
        <dbReference type="SAM" id="MobiDB-lite"/>
    </source>
</evidence>
<dbReference type="GO" id="GO:0032446">
    <property type="term" value="P:protein modification by small protein conjugation"/>
    <property type="evidence" value="ECO:0007669"/>
    <property type="project" value="TreeGrafter"/>
</dbReference>
<dbReference type="Gene3D" id="3.40.140.100">
    <property type="entry name" value="Ubiquitin-like modifier-activating enzyme ATG7 C-terminal domain"/>
    <property type="match status" value="1"/>
</dbReference>
<accession>K8EVT2</accession>
<proteinExistence type="predicted"/>
<dbReference type="STRING" id="41875.K8EVT2"/>
<evidence type="ECO:0000259" key="3">
    <source>
        <dbReference type="Pfam" id="PF00899"/>
    </source>
</evidence>
<dbReference type="GO" id="GO:0000407">
    <property type="term" value="C:phagophore assembly site"/>
    <property type="evidence" value="ECO:0007669"/>
    <property type="project" value="TreeGrafter"/>
</dbReference>
<dbReference type="EMBL" id="FO082274">
    <property type="protein sequence ID" value="CCO16565.1"/>
    <property type="molecule type" value="Genomic_DNA"/>
</dbReference>
<dbReference type="AlphaFoldDB" id="K8EVT2"/>
<organism evidence="5 6">
    <name type="scientific">Bathycoccus prasinos</name>
    <dbReference type="NCBI Taxonomy" id="41875"/>
    <lineage>
        <taxon>Eukaryota</taxon>
        <taxon>Viridiplantae</taxon>
        <taxon>Chlorophyta</taxon>
        <taxon>Mamiellophyceae</taxon>
        <taxon>Mamiellales</taxon>
        <taxon>Bathycoccaceae</taxon>
        <taxon>Bathycoccus</taxon>
    </lineage>
</organism>
<dbReference type="InterPro" id="IPR042523">
    <property type="entry name" value="Atg7_N_2"/>
</dbReference>
<dbReference type="Pfam" id="PF16420">
    <property type="entry name" value="ATG7_N"/>
    <property type="match status" value="1"/>
</dbReference>
<dbReference type="Gene3D" id="3.40.140.70">
    <property type="entry name" value="Ubiquitin-like modifier-activating enzyme ATG7 N-terminal domain"/>
    <property type="match status" value="1"/>
</dbReference>
<dbReference type="PANTHER" id="PTHR10953">
    <property type="entry name" value="UBIQUITIN-ACTIVATING ENZYME E1"/>
    <property type="match status" value="1"/>
</dbReference>
<keyword evidence="6" id="KW-1185">Reference proteome</keyword>
<dbReference type="GO" id="GO:0006995">
    <property type="term" value="P:cellular response to nitrogen starvation"/>
    <property type="evidence" value="ECO:0007669"/>
    <property type="project" value="TreeGrafter"/>
</dbReference>
<dbReference type="OrthoDB" id="338614at2759"/>
<dbReference type="KEGG" id="bpg:Bathy05g03470"/>
<evidence type="ECO:0000259" key="4">
    <source>
        <dbReference type="Pfam" id="PF16420"/>
    </source>
</evidence>
<dbReference type="InterPro" id="IPR045886">
    <property type="entry name" value="ThiF/MoeB/HesA"/>
</dbReference>
<evidence type="ECO:0000256" key="1">
    <source>
        <dbReference type="SAM" id="Coils"/>
    </source>
</evidence>
<feature type="region of interest" description="Disordered" evidence="2">
    <location>
        <begin position="684"/>
        <end position="708"/>
    </location>
</feature>
<dbReference type="InterPro" id="IPR032197">
    <property type="entry name" value="Atg7_N"/>
</dbReference>
<reference evidence="5 6" key="1">
    <citation type="submission" date="2011-10" db="EMBL/GenBank/DDBJ databases">
        <authorList>
            <person name="Genoscope - CEA"/>
        </authorList>
    </citation>
    <scope>NUCLEOTIDE SEQUENCE [LARGE SCALE GENOMIC DNA]</scope>
    <source>
        <strain evidence="5 6">RCC 1105</strain>
    </source>
</reference>
<keyword evidence="1" id="KW-0175">Coiled coil</keyword>
<name>K8EVT2_9CHLO</name>
<sequence>MLLLQFTGWSSAVDPSFWHKIAELKLNRMHLSEKEIECESEFHMSRNDGVDVPMFVNGGNVLADEDDANGAYGGKNDKNDGIIGCWRARGDAMNFNVKERLFEMKPNEEAKRIGQDLLDAMKTMDADVVVNRLNTFRVFMHADLKKWKFFYWFFFPSVMFAPYEFVEKRSGDEEETLCGNENAKSRAECMKSWLDKPQSDFAWCVETVRKENNTYVSSNHALSKFMELCKDVTLTEGGTDRTLEICFVDTATGDAPSISLLNVLTFLDVRFQRTKPIDVACIRANNKGIFEFKTCLFLKQVQPLKNEVLENINTIGFKCIGWERDDKNRLKPRKADLSSAMDPEKLAREAVDLNLKLMRWRQAPTLHVDAISKSKIVLVGAGTLGCSVARTLLGWGVRNITFIDDGRVSFSNPARQSLFTFEDCLDGGKPKARAAAERLKDIVPDINANYIEMRVPMPGHAVAEVERDEVLESIDALEKEIRNADAVFLLTDTRESRWLPTVLCAVHNIQCYNCALGFDTYLAMRHGVPTDALSNRKGCYFCNDVVAPIDSTRDRSLDQQCTVTRPGLAQIAGALAVELWVTASEEARRKDEKSNASSSIFGIHDDLAEHEASEIPHQIRGSLRQFTQTIFQAPPFTNCVACSENVLREYRENGKAFLLSVFNSDKGDVLELASGIRDLLKGLREDDGEDDDDNDGDIFGACSEEEDF</sequence>
<dbReference type="GO" id="GO:0000045">
    <property type="term" value="P:autophagosome assembly"/>
    <property type="evidence" value="ECO:0007669"/>
    <property type="project" value="TreeGrafter"/>
</dbReference>
<dbReference type="RefSeq" id="XP_007513007.1">
    <property type="nucleotide sequence ID" value="XM_007512945.1"/>
</dbReference>
<protein>
    <submittedName>
        <fullName evidence="5">Unnamed protein product</fullName>
    </submittedName>
</protein>
<dbReference type="GO" id="GO:0019778">
    <property type="term" value="F:Atg12 activating enzyme activity"/>
    <property type="evidence" value="ECO:0007669"/>
    <property type="project" value="TreeGrafter"/>
</dbReference>
<evidence type="ECO:0000313" key="5">
    <source>
        <dbReference type="EMBL" id="CCO16565.1"/>
    </source>
</evidence>
<dbReference type="InterPro" id="IPR035985">
    <property type="entry name" value="Ubiquitin-activating_enz"/>
</dbReference>
<dbReference type="InterPro" id="IPR042522">
    <property type="entry name" value="Atg7_N_1"/>
</dbReference>
<dbReference type="GeneID" id="19015850"/>